<organism evidence="2 3">
    <name type="scientific">Streptomyces yunnanensis</name>
    <dbReference type="NCBI Taxonomy" id="156453"/>
    <lineage>
        <taxon>Bacteria</taxon>
        <taxon>Bacillati</taxon>
        <taxon>Actinomycetota</taxon>
        <taxon>Actinomycetes</taxon>
        <taxon>Kitasatosporales</taxon>
        <taxon>Streptomycetaceae</taxon>
        <taxon>Streptomyces</taxon>
    </lineage>
</organism>
<protein>
    <recommendedName>
        <fullName evidence="4">Phage terminase, small subunit, putative, P27 family</fullName>
    </recommendedName>
</protein>
<dbReference type="Proteomes" id="UP001218629">
    <property type="component" value="Chromosome"/>
</dbReference>
<evidence type="ECO:0000313" key="3">
    <source>
        <dbReference type="Proteomes" id="UP001218629"/>
    </source>
</evidence>
<gene>
    <name evidence="2" type="ORF">MOV08_05170</name>
</gene>
<dbReference type="InterPro" id="IPR057972">
    <property type="entry name" value="Terminase_7"/>
</dbReference>
<keyword evidence="3" id="KW-1185">Reference proteome</keyword>
<accession>A0ABY8A1F2</accession>
<proteinExistence type="predicted"/>
<dbReference type="Pfam" id="PF25673">
    <property type="entry name" value="Terminase_7"/>
    <property type="match status" value="1"/>
</dbReference>
<dbReference type="RefSeq" id="WP_275306514.1">
    <property type="nucleotide sequence ID" value="NZ_CP095749.1"/>
</dbReference>
<name>A0ABY8A1F2_9ACTN</name>
<feature type="compositionally biased region" description="Polar residues" evidence="1">
    <location>
        <begin position="116"/>
        <end position="125"/>
    </location>
</feature>
<sequence>MATHGKGRLPKDNPMRRNKNPEEILEGRKVPVPVLRNGEAYHPETLNWWITWINSPQVEAFLPTDWERLQQLAALVNAYWNDPKASTLAEIRQNESMLGATVADRQRLRMKDQGGKTVQGTSNPAQAEPEISDEELYRMLNGGGGA</sequence>
<evidence type="ECO:0008006" key="4">
    <source>
        <dbReference type="Google" id="ProtNLM"/>
    </source>
</evidence>
<reference evidence="2 3" key="1">
    <citation type="submission" date="2022-03" db="EMBL/GenBank/DDBJ databases">
        <title>Streptomyces yunnanensis P86,complete genome.</title>
        <authorList>
            <person name="Chen S."/>
            <person name="Zhang Q."/>
        </authorList>
    </citation>
    <scope>NUCLEOTIDE SEQUENCE [LARGE SCALE GENOMIC DNA]</scope>
    <source>
        <strain evidence="2 3">P86</strain>
    </source>
</reference>
<evidence type="ECO:0000256" key="1">
    <source>
        <dbReference type="SAM" id="MobiDB-lite"/>
    </source>
</evidence>
<dbReference type="EMBL" id="CP095749">
    <property type="protein sequence ID" value="WEB38753.1"/>
    <property type="molecule type" value="Genomic_DNA"/>
</dbReference>
<feature type="region of interest" description="Disordered" evidence="1">
    <location>
        <begin position="109"/>
        <end position="134"/>
    </location>
</feature>
<feature type="compositionally biased region" description="Basic and acidic residues" evidence="1">
    <location>
        <begin position="9"/>
        <end position="25"/>
    </location>
</feature>
<evidence type="ECO:0000313" key="2">
    <source>
        <dbReference type="EMBL" id="WEB38753.1"/>
    </source>
</evidence>
<feature type="region of interest" description="Disordered" evidence="1">
    <location>
        <begin position="1"/>
        <end position="25"/>
    </location>
</feature>